<dbReference type="GO" id="GO:0003677">
    <property type="term" value="F:DNA binding"/>
    <property type="evidence" value="ECO:0007669"/>
    <property type="project" value="InterPro"/>
</dbReference>
<dbReference type="Pfam" id="PF04082">
    <property type="entry name" value="Fungal_trans"/>
    <property type="match status" value="1"/>
</dbReference>
<dbReference type="InterPro" id="IPR036864">
    <property type="entry name" value="Zn2-C6_fun-type_DNA-bd_sf"/>
</dbReference>
<evidence type="ECO:0000256" key="3">
    <source>
        <dbReference type="SAM" id="MobiDB-lite"/>
    </source>
</evidence>
<dbReference type="AlphaFoldDB" id="A0A9P9APX7"/>
<evidence type="ECO:0000256" key="1">
    <source>
        <dbReference type="ARBA" id="ARBA00022723"/>
    </source>
</evidence>
<dbReference type="PROSITE" id="PS00463">
    <property type="entry name" value="ZN2_CY6_FUNGAL_1"/>
    <property type="match status" value="1"/>
</dbReference>
<feature type="region of interest" description="Disordered" evidence="3">
    <location>
        <begin position="52"/>
        <end position="147"/>
    </location>
</feature>
<dbReference type="CDD" id="cd12148">
    <property type="entry name" value="fungal_TF_MHR"/>
    <property type="match status" value="1"/>
</dbReference>
<dbReference type="InterPro" id="IPR007219">
    <property type="entry name" value="XnlR_reg_dom"/>
</dbReference>
<evidence type="ECO:0000313" key="6">
    <source>
        <dbReference type="Proteomes" id="UP000777438"/>
    </source>
</evidence>
<evidence type="ECO:0000313" key="5">
    <source>
        <dbReference type="EMBL" id="KAH6894226.1"/>
    </source>
</evidence>
<dbReference type="PANTHER" id="PTHR31668">
    <property type="entry name" value="GLUCOSE TRANSPORT TRANSCRIPTION REGULATOR RGT1-RELATED-RELATED"/>
    <property type="match status" value="1"/>
</dbReference>
<dbReference type="GO" id="GO:0000981">
    <property type="term" value="F:DNA-binding transcription factor activity, RNA polymerase II-specific"/>
    <property type="evidence" value="ECO:0007669"/>
    <property type="project" value="InterPro"/>
</dbReference>
<dbReference type="SMART" id="SM00906">
    <property type="entry name" value="Fungal_trans"/>
    <property type="match status" value="1"/>
</dbReference>
<dbReference type="InterPro" id="IPR050797">
    <property type="entry name" value="Carb_Metab_Trans_Reg"/>
</dbReference>
<dbReference type="OrthoDB" id="3034343at2759"/>
<keyword evidence="6" id="KW-1185">Reference proteome</keyword>
<gene>
    <name evidence="5" type="ORF">B0T10DRAFT_527118</name>
</gene>
<dbReference type="CDD" id="cd00067">
    <property type="entry name" value="GAL4"/>
    <property type="match status" value="1"/>
</dbReference>
<dbReference type="GO" id="GO:0001080">
    <property type="term" value="P:nitrogen catabolite activation of transcription from RNA polymerase II promoter"/>
    <property type="evidence" value="ECO:0007669"/>
    <property type="project" value="TreeGrafter"/>
</dbReference>
<protein>
    <submittedName>
        <fullName evidence="5">Fungal-specific transcription factor domain-containing protein</fullName>
    </submittedName>
</protein>
<dbReference type="GO" id="GO:0008270">
    <property type="term" value="F:zinc ion binding"/>
    <property type="evidence" value="ECO:0007669"/>
    <property type="project" value="InterPro"/>
</dbReference>
<evidence type="ECO:0000256" key="2">
    <source>
        <dbReference type="ARBA" id="ARBA00023242"/>
    </source>
</evidence>
<proteinExistence type="predicted"/>
<dbReference type="GO" id="GO:0006351">
    <property type="term" value="P:DNA-templated transcription"/>
    <property type="evidence" value="ECO:0007669"/>
    <property type="project" value="InterPro"/>
</dbReference>
<dbReference type="PANTHER" id="PTHR31668:SF10">
    <property type="entry name" value="ZN(II)2CYS6 TRANSCRIPTION FACTOR (EUROFUNG)"/>
    <property type="match status" value="1"/>
</dbReference>
<keyword evidence="2" id="KW-0539">Nucleus</keyword>
<feature type="domain" description="Zn(2)-C6 fungal-type" evidence="4">
    <location>
        <begin position="18"/>
        <end position="50"/>
    </location>
</feature>
<keyword evidence="1" id="KW-0479">Metal-binding</keyword>
<sequence>MQQHAFNERPYRSHLRPACLPCRRRKSRCQSEASSEICLMCRAHCTDCVYPSGPSASLNRTPDSARRRRQTRSSSGTATPGRRVRATIPDPIAGADDSILGPPGLGTDPIPILGPSPNVSTAASRPSGWPVQDQGASEEESPLALGSADDQQHNLHIVGPAVTSDNQVLSDYLSSMPGATRGSRLIIPVPGNRSKPVLFTMVQKRPLGLAVNRSPSAEKLEMIERLIEPFENDVIDLQVPLLNNSNSRLISLRYFNKVNVSFPLLDESSFRRQFQEHKDRISPALISSLYAHSIAFWESSPILSQQRCPDKRFIWNLANEAIYSELYVSPGMSIIEAILLNVGGRPTTSLIGNGVLLGSAVAMSHSLGLHHNPMQWEIPESEKNLRLKIWWALWIHDKWTSLAHGTPPHISRTSFNVPKPTIECLCESGSPRANTQKASIFIALVELTDVLDLNLRHIYHFEPGKLRNTTHIELALNSWVECLDDNVRRIIIRGTNLDIAGAANLRLAYLTIRLLLERIVLEEDKQLYDAQDNRLLNRYIQARRTSEEILILTQELQPEHLADFWLPSSAFSFPATVSFLLRCALETENSPSGLAQSNSLRIASDLISALRLHKNKNAWDLGDICLAQHAEIVEKLVAMVPAEDPGPDGTLDLQDFTMPDVSVIDQFFPSLWDPLQSAW</sequence>
<accession>A0A9P9APX7</accession>
<dbReference type="EMBL" id="JAGPYM010000005">
    <property type="protein sequence ID" value="KAH6894226.1"/>
    <property type="molecule type" value="Genomic_DNA"/>
</dbReference>
<dbReference type="InterPro" id="IPR001138">
    <property type="entry name" value="Zn2Cys6_DnaBD"/>
</dbReference>
<evidence type="ECO:0000259" key="4">
    <source>
        <dbReference type="PROSITE" id="PS50048"/>
    </source>
</evidence>
<dbReference type="PROSITE" id="PS50048">
    <property type="entry name" value="ZN2_CY6_FUNGAL_2"/>
    <property type="match status" value="1"/>
</dbReference>
<dbReference type="SUPFAM" id="SSF57701">
    <property type="entry name" value="Zn2/Cys6 DNA-binding domain"/>
    <property type="match status" value="1"/>
</dbReference>
<reference evidence="5 6" key="1">
    <citation type="journal article" date="2021" name="Nat. Commun.">
        <title>Genetic determinants of endophytism in the Arabidopsis root mycobiome.</title>
        <authorList>
            <person name="Mesny F."/>
            <person name="Miyauchi S."/>
            <person name="Thiergart T."/>
            <person name="Pickel B."/>
            <person name="Atanasova L."/>
            <person name="Karlsson M."/>
            <person name="Huettel B."/>
            <person name="Barry K.W."/>
            <person name="Haridas S."/>
            <person name="Chen C."/>
            <person name="Bauer D."/>
            <person name="Andreopoulos W."/>
            <person name="Pangilinan J."/>
            <person name="LaButti K."/>
            <person name="Riley R."/>
            <person name="Lipzen A."/>
            <person name="Clum A."/>
            <person name="Drula E."/>
            <person name="Henrissat B."/>
            <person name="Kohler A."/>
            <person name="Grigoriev I.V."/>
            <person name="Martin F.M."/>
            <person name="Hacquard S."/>
        </authorList>
    </citation>
    <scope>NUCLEOTIDE SEQUENCE [LARGE SCALE GENOMIC DNA]</scope>
    <source>
        <strain evidence="5 6">MPI-CAGE-CH-0241</strain>
    </source>
</reference>
<dbReference type="Proteomes" id="UP000777438">
    <property type="component" value="Unassembled WGS sequence"/>
</dbReference>
<comment type="caution">
    <text evidence="5">The sequence shown here is derived from an EMBL/GenBank/DDBJ whole genome shotgun (WGS) entry which is preliminary data.</text>
</comment>
<organism evidence="5 6">
    <name type="scientific">Thelonectria olida</name>
    <dbReference type="NCBI Taxonomy" id="1576542"/>
    <lineage>
        <taxon>Eukaryota</taxon>
        <taxon>Fungi</taxon>
        <taxon>Dikarya</taxon>
        <taxon>Ascomycota</taxon>
        <taxon>Pezizomycotina</taxon>
        <taxon>Sordariomycetes</taxon>
        <taxon>Hypocreomycetidae</taxon>
        <taxon>Hypocreales</taxon>
        <taxon>Nectriaceae</taxon>
        <taxon>Thelonectria</taxon>
    </lineage>
</organism>
<dbReference type="GO" id="GO:0005634">
    <property type="term" value="C:nucleus"/>
    <property type="evidence" value="ECO:0007669"/>
    <property type="project" value="TreeGrafter"/>
</dbReference>
<name>A0A9P9APX7_9HYPO</name>